<comment type="caution">
    <text evidence="1">The sequence shown here is derived from an EMBL/GenBank/DDBJ whole genome shotgun (WGS) entry which is preliminary data.</text>
</comment>
<name>A0ABQ3MQC2_9PSEU</name>
<organism evidence="1 2">
    <name type="scientific">Lentzea cavernae</name>
    <dbReference type="NCBI Taxonomy" id="2020703"/>
    <lineage>
        <taxon>Bacteria</taxon>
        <taxon>Bacillati</taxon>
        <taxon>Actinomycetota</taxon>
        <taxon>Actinomycetes</taxon>
        <taxon>Pseudonocardiales</taxon>
        <taxon>Pseudonocardiaceae</taxon>
        <taxon>Lentzea</taxon>
    </lineage>
</organism>
<evidence type="ECO:0000313" key="2">
    <source>
        <dbReference type="Proteomes" id="UP000605568"/>
    </source>
</evidence>
<dbReference type="EMBL" id="BNAR01000018">
    <property type="protein sequence ID" value="GHH57665.1"/>
    <property type="molecule type" value="Genomic_DNA"/>
</dbReference>
<accession>A0ABQ3MQC2</accession>
<keyword evidence="2" id="KW-1185">Reference proteome</keyword>
<dbReference type="RefSeq" id="WP_191304394.1">
    <property type="nucleotide sequence ID" value="NZ_BNAR01000018.1"/>
</dbReference>
<evidence type="ECO:0000313" key="1">
    <source>
        <dbReference type="EMBL" id="GHH57665.1"/>
    </source>
</evidence>
<reference evidence="2" key="1">
    <citation type="journal article" date="2019" name="Int. J. Syst. Evol. Microbiol.">
        <title>The Global Catalogue of Microorganisms (GCM) 10K type strain sequencing project: providing services to taxonomists for standard genome sequencing and annotation.</title>
        <authorList>
            <consortium name="The Broad Institute Genomics Platform"/>
            <consortium name="The Broad Institute Genome Sequencing Center for Infectious Disease"/>
            <person name="Wu L."/>
            <person name="Ma J."/>
        </authorList>
    </citation>
    <scope>NUCLEOTIDE SEQUENCE [LARGE SCALE GENOMIC DNA]</scope>
    <source>
        <strain evidence="2">CGMCC 4.7367</strain>
    </source>
</reference>
<gene>
    <name evidence="1" type="ORF">GCM10017774_77570</name>
</gene>
<dbReference type="Proteomes" id="UP000605568">
    <property type="component" value="Unassembled WGS sequence"/>
</dbReference>
<protein>
    <submittedName>
        <fullName evidence="1">Uncharacterized protein</fullName>
    </submittedName>
</protein>
<dbReference type="SUPFAM" id="SSF140990">
    <property type="entry name" value="FtsH protease domain-like"/>
    <property type="match status" value="1"/>
</dbReference>
<dbReference type="InterPro" id="IPR037219">
    <property type="entry name" value="Peptidase_M41-like"/>
</dbReference>
<proteinExistence type="predicted"/>
<sequence length="154" mass="16976">MELTDDIDTLGVAFHEVGHGLAASKASLAVKRLRIERSWWTGKVSCGYTLLNPPTPDAPATVWQAYSVMLFAGQTAQLRFYDQAGVLTPTVQANVERGSASDFQFWLDDRARTGGMTETNARRSAQAFCDQHWPRMTQLAERLAARMQLAGSAL</sequence>